<evidence type="ECO:0000313" key="3">
    <source>
        <dbReference type="WBParaSite" id="SMUV_0000386701-mRNA-1"/>
    </source>
</evidence>
<keyword evidence="2" id="KW-1185">Reference proteome</keyword>
<feature type="transmembrane region" description="Helical" evidence="1">
    <location>
        <begin position="31"/>
        <end position="52"/>
    </location>
</feature>
<keyword evidence="1" id="KW-0472">Membrane</keyword>
<keyword evidence="1" id="KW-0812">Transmembrane</keyword>
<feature type="transmembrane region" description="Helical" evidence="1">
    <location>
        <begin position="115"/>
        <end position="140"/>
    </location>
</feature>
<evidence type="ECO:0000256" key="1">
    <source>
        <dbReference type="SAM" id="Phobius"/>
    </source>
</evidence>
<proteinExistence type="predicted"/>
<dbReference type="WBParaSite" id="SMUV_0000386701-mRNA-1">
    <property type="protein sequence ID" value="SMUV_0000386701-mRNA-1"/>
    <property type="gene ID" value="SMUV_0000386701"/>
</dbReference>
<dbReference type="Proteomes" id="UP000046393">
    <property type="component" value="Unplaced"/>
</dbReference>
<feature type="transmembrane region" description="Helical" evidence="1">
    <location>
        <begin position="73"/>
        <end position="95"/>
    </location>
</feature>
<keyword evidence="1" id="KW-1133">Transmembrane helix</keyword>
<organism evidence="2 3">
    <name type="scientific">Syphacia muris</name>
    <dbReference type="NCBI Taxonomy" id="451379"/>
    <lineage>
        <taxon>Eukaryota</taxon>
        <taxon>Metazoa</taxon>
        <taxon>Ecdysozoa</taxon>
        <taxon>Nematoda</taxon>
        <taxon>Chromadorea</taxon>
        <taxon>Rhabditida</taxon>
        <taxon>Spirurina</taxon>
        <taxon>Oxyuridomorpha</taxon>
        <taxon>Oxyuroidea</taxon>
        <taxon>Oxyuridae</taxon>
        <taxon>Syphacia</taxon>
    </lineage>
</organism>
<accession>A0A0N5AHL1</accession>
<dbReference type="Gene3D" id="1.20.1070.10">
    <property type="entry name" value="Rhodopsin 7-helix transmembrane proteins"/>
    <property type="match status" value="1"/>
</dbReference>
<dbReference type="AlphaFoldDB" id="A0A0N5AHL1"/>
<sequence length="194" mass="22583">MFAIKRVNLLETLLQMRVSPTMYLISRSQDILLIFLFLLTILVFVLTVIIIQRGRSFVDSFQLRDKQRKRRKFPFWKLSLGLVTYVILNMPYIVLSLKNLFTFDQCFWHLDRERKLVLVAAFRGFLLIRILLDAFVGYIIDSQIRKCTRSILLGTSISSMKSGDSVSNGPSFETSEKQRTVSRSTIIFSNKQTI</sequence>
<protein>
    <submittedName>
        <fullName evidence="3">G_PROTEIN_RECEP_F1_2 domain-containing protein</fullName>
    </submittedName>
</protein>
<name>A0A0N5AHL1_9BILA</name>
<evidence type="ECO:0000313" key="2">
    <source>
        <dbReference type="Proteomes" id="UP000046393"/>
    </source>
</evidence>
<reference evidence="3" key="1">
    <citation type="submission" date="2017-02" db="UniProtKB">
        <authorList>
            <consortium name="WormBaseParasite"/>
        </authorList>
    </citation>
    <scope>IDENTIFICATION</scope>
</reference>